<dbReference type="GO" id="GO:0000981">
    <property type="term" value="F:DNA-binding transcription factor activity, RNA polymerase II-specific"/>
    <property type="evidence" value="ECO:0007669"/>
    <property type="project" value="TreeGrafter"/>
</dbReference>
<dbReference type="OrthoDB" id="6155966at2759"/>
<keyword evidence="4 9" id="KW-0863">Zinc-finger</keyword>
<keyword evidence="8" id="KW-0539">Nucleus</keyword>
<evidence type="ECO:0000313" key="11">
    <source>
        <dbReference type="EMBL" id="GBP85230.1"/>
    </source>
</evidence>
<keyword evidence="3" id="KW-0677">Repeat</keyword>
<comment type="subcellular location">
    <subcellularLocation>
        <location evidence="1">Nucleus</location>
    </subcellularLocation>
</comment>
<keyword evidence="6" id="KW-0805">Transcription regulation</keyword>
<evidence type="ECO:0000256" key="3">
    <source>
        <dbReference type="ARBA" id="ARBA00022737"/>
    </source>
</evidence>
<evidence type="ECO:0000256" key="4">
    <source>
        <dbReference type="ARBA" id="ARBA00022771"/>
    </source>
</evidence>
<evidence type="ECO:0000256" key="7">
    <source>
        <dbReference type="ARBA" id="ARBA00023163"/>
    </source>
</evidence>
<keyword evidence="2" id="KW-0479">Metal-binding</keyword>
<evidence type="ECO:0000256" key="2">
    <source>
        <dbReference type="ARBA" id="ARBA00022723"/>
    </source>
</evidence>
<evidence type="ECO:0000256" key="8">
    <source>
        <dbReference type="ARBA" id="ARBA00023242"/>
    </source>
</evidence>
<dbReference type="EMBL" id="BGZK01001724">
    <property type="protein sequence ID" value="GBP85230.1"/>
    <property type="molecule type" value="Genomic_DNA"/>
</dbReference>
<evidence type="ECO:0000256" key="9">
    <source>
        <dbReference type="PROSITE-ProRule" id="PRU00042"/>
    </source>
</evidence>
<dbReference type="InterPro" id="IPR013087">
    <property type="entry name" value="Znf_C2H2_type"/>
</dbReference>
<dbReference type="PANTHER" id="PTHR24394:SF48">
    <property type="entry name" value="ZINC FINGER PROTEIN 771"/>
    <property type="match status" value="1"/>
</dbReference>
<evidence type="ECO:0000256" key="6">
    <source>
        <dbReference type="ARBA" id="ARBA00023015"/>
    </source>
</evidence>
<dbReference type="FunFam" id="3.30.160.60:FF:000208">
    <property type="entry name" value="zinc finger protein Gfi-1b"/>
    <property type="match status" value="1"/>
</dbReference>
<evidence type="ECO:0000256" key="1">
    <source>
        <dbReference type="ARBA" id="ARBA00004123"/>
    </source>
</evidence>
<accession>A0A4C1ZBX2</accession>
<dbReference type="SUPFAM" id="SSF57667">
    <property type="entry name" value="beta-beta-alpha zinc fingers"/>
    <property type="match status" value="1"/>
</dbReference>
<dbReference type="AlphaFoldDB" id="A0A4C1ZBX2"/>
<dbReference type="GO" id="GO:0008270">
    <property type="term" value="F:zinc ion binding"/>
    <property type="evidence" value="ECO:0007669"/>
    <property type="project" value="UniProtKB-KW"/>
</dbReference>
<dbReference type="Gene3D" id="3.30.160.60">
    <property type="entry name" value="Classic Zinc Finger"/>
    <property type="match status" value="2"/>
</dbReference>
<keyword evidence="5" id="KW-0862">Zinc</keyword>
<reference evidence="11 12" key="1">
    <citation type="journal article" date="2019" name="Commun. Biol.">
        <title>The bagworm genome reveals a unique fibroin gene that provides high tensile strength.</title>
        <authorList>
            <person name="Kono N."/>
            <person name="Nakamura H."/>
            <person name="Ohtoshi R."/>
            <person name="Tomita M."/>
            <person name="Numata K."/>
            <person name="Arakawa K."/>
        </authorList>
    </citation>
    <scope>NUCLEOTIDE SEQUENCE [LARGE SCALE GENOMIC DNA]</scope>
</reference>
<dbReference type="PANTHER" id="PTHR24394">
    <property type="entry name" value="ZINC FINGER PROTEIN"/>
    <property type="match status" value="1"/>
</dbReference>
<gene>
    <name evidence="11" type="primary">sens</name>
    <name evidence="11" type="ORF">EVAR_55809_1</name>
</gene>
<keyword evidence="12" id="KW-1185">Reference proteome</keyword>
<dbReference type="SMART" id="SM00355">
    <property type="entry name" value="ZnF_C2H2"/>
    <property type="match status" value="2"/>
</dbReference>
<comment type="caution">
    <text evidence="11">The sequence shown here is derived from an EMBL/GenBank/DDBJ whole genome shotgun (WGS) entry which is preliminary data.</text>
</comment>
<dbReference type="PROSITE" id="PS50157">
    <property type="entry name" value="ZINC_FINGER_C2H2_2"/>
    <property type="match status" value="2"/>
</dbReference>
<dbReference type="FunFam" id="3.30.160.60:FF:000340">
    <property type="entry name" value="zinc finger protein 473 isoform X1"/>
    <property type="match status" value="1"/>
</dbReference>
<feature type="domain" description="C2H2-type" evidence="10">
    <location>
        <begin position="274"/>
        <end position="301"/>
    </location>
</feature>
<name>A0A4C1ZBX2_EUMVA</name>
<keyword evidence="7" id="KW-0804">Transcription</keyword>
<evidence type="ECO:0000313" key="12">
    <source>
        <dbReference type="Proteomes" id="UP000299102"/>
    </source>
</evidence>
<sequence>MYRYIYSLVRAQLVHVTQADKCEAGSVLVRRLARSKDIKVKLFKAYRRSFCTCSFRVDVSRRAYSDLTRSACRRGCRDSVTPVPRGRPIASTQSCASDVSPRWRVFPVDSIAFCAHGGLVGLADDEFWIERSCAQNFASHFFNLAAARKCDGLTIETPHSHGSNSFSCCLEVTASAVAVHFPPSPVTPPPLSRSPAIRNPIPSQEASNSLVTPVALRVFIGGGDLLLSVGSSARKPVKYAIKKELTKCKQCGKCFKRSSTLSTHLLIHSDTRPYPCQYCGKRFHQKSDMKKHTYIHTGEKKLNSRCSDDALICISAW</sequence>
<feature type="domain" description="C2H2-type" evidence="10">
    <location>
        <begin position="246"/>
        <end position="273"/>
    </location>
</feature>
<evidence type="ECO:0000259" key="10">
    <source>
        <dbReference type="PROSITE" id="PS50157"/>
    </source>
</evidence>
<dbReference type="GO" id="GO:0003677">
    <property type="term" value="F:DNA binding"/>
    <property type="evidence" value="ECO:0007669"/>
    <property type="project" value="UniProtKB-KW"/>
</dbReference>
<dbReference type="Proteomes" id="UP000299102">
    <property type="component" value="Unassembled WGS sequence"/>
</dbReference>
<proteinExistence type="predicted"/>
<dbReference type="GO" id="GO:0005634">
    <property type="term" value="C:nucleus"/>
    <property type="evidence" value="ECO:0007669"/>
    <property type="project" value="UniProtKB-SubCell"/>
</dbReference>
<evidence type="ECO:0000256" key="5">
    <source>
        <dbReference type="ARBA" id="ARBA00022833"/>
    </source>
</evidence>
<dbReference type="InterPro" id="IPR036236">
    <property type="entry name" value="Znf_C2H2_sf"/>
</dbReference>
<protein>
    <submittedName>
        <fullName evidence="11">Zinc finger protein sens</fullName>
    </submittedName>
</protein>
<organism evidence="11 12">
    <name type="scientific">Eumeta variegata</name>
    <name type="common">Bagworm moth</name>
    <name type="synonym">Eumeta japonica</name>
    <dbReference type="NCBI Taxonomy" id="151549"/>
    <lineage>
        <taxon>Eukaryota</taxon>
        <taxon>Metazoa</taxon>
        <taxon>Ecdysozoa</taxon>
        <taxon>Arthropoda</taxon>
        <taxon>Hexapoda</taxon>
        <taxon>Insecta</taxon>
        <taxon>Pterygota</taxon>
        <taxon>Neoptera</taxon>
        <taxon>Endopterygota</taxon>
        <taxon>Lepidoptera</taxon>
        <taxon>Glossata</taxon>
        <taxon>Ditrysia</taxon>
        <taxon>Tineoidea</taxon>
        <taxon>Psychidae</taxon>
        <taxon>Oiketicinae</taxon>
        <taxon>Eumeta</taxon>
    </lineage>
</organism>
<dbReference type="PROSITE" id="PS00028">
    <property type="entry name" value="ZINC_FINGER_C2H2_1"/>
    <property type="match status" value="2"/>
</dbReference>
<dbReference type="Pfam" id="PF00096">
    <property type="entry name" value="zf-C2H2"/>
    <property type="match status" value="2"/>
</dbReference>
<dbReference type="STRING" id="151549.A0A4C1ZBX2"/>